<evidence type="ECO:0000256" key="1">
    <source>
        <dbReference type="SAM" id="MobiDB-lite"/>
    </source>
</evidence>
<reference evidence="2" key="1">
    <citation type="journal article" date="2022" name="bioRxiv">
        <title>Sequencing and chromosome-scale assembly of the giantPleurodeles waltlgenome.</title>
        <authorList>
            <person name="Brown T."/>
            <person name="Elewa A."/>
            <person name="Iarovenko S."/>
            <person name="Subramanian E."/>
            <person name="Araus A.J."/>
            <person name="Petzold A."/>
            <person name="Susuki M."/>
            <person name="Suzuki K.-i.T."/>
            <person name="Hayashi T."/>
            <person name="Toyoda A."/>
            <person name="Oliveira C."/>
            <person name="Osipova E."/>
            <person name="Leigh N.D."/>
            <person name="Simon A."/>
            <person name="Yun M.H."/>
        </authorList>
    </citation>
    <scope>NUCLEOTIDE SEQUENCE</scope>
    <source>
        <strain evidence="2">20211129_DDA</strain>
        <tissue evidence="2">Liver</tissue>
    </source>
</reference>
<evidence type="ECO:0000313" key="3">
    <source>
        <dbReference type="Proteomes" id="UP001066276"/>
    </source>
</evidence>
<organism evidence="2 3">
    <name type="scientific">Pleurodeles waltl</name>
    <name type="common">Iberian ribbed newt</name>
    <dbReference type="NCBI Taxonomy" id="8319"/>
    <lineage>
        <taxon>Eukaryota</taxon>
        <taxon>Metazoa</taxon>
        <taxon>Chordata</taxon>
        <taxon>Craniata</taxon>
        <taxon>Vertebrata</taxon>
        <taxon>Euteleostomi</taxon>
        <taxon>Amphibia</taxon>
        <taxon>Batrachia</taxon>
        <taxon>Caudata</taxon>
        <taxon>Salamandroidea</taxon>
        <taxon>Salamandridae</taxon>
        <taxon>Pleurodelinae</taxon>
        <taxon>Pleurodeles</taxon>
    </lineage>
</organism>
<proteinExistence type="predicted"/>
<gene>
    <name evidence="2" type="ORF">NDU88_001076</name>
</gene>
<feature type="compositionally biased region" description="Basic and acidic residues" evidence="1">
    <location>
        <begin position="179"/>
        <end position="190"/>
    </location>
</feature>
<keyword evidence="3" id="KW-1185">Reference proteome</keyword>
<dbReference type="AlphaFoldDB" id="A0AAV7U935"/>
<accession>A0AAV7U935</accession>
<feature type="compositionally biased region" description="Basic and acidic residues" evidence="1">
    <location>
        <begin position="138"/>
        <end position="173"/>
    </location>
</feature>
<name>A0AAV7U935_PLEWA</name>
<dbReference type="EMBL" id="JANPWB010000005">
    <property type="protein sequence ID" value="KAJ1184268.1"/>
    <property type="molecule type" value="Genomic_DNA"/>
</dbReference>
<comment type="caution">
    <text evidence="2">The sequence shown here is derived from an EMBL/GenBank/DDBJ whole genome shotgun (WGS) entry which is preliminary data.</text>
</comment>
<dbReference type="Proteomes" id="UP001066276">
    <property type="component" value="Chromosome 3_1"/>
</dbReference>
<feature type="compositionally biased region" description="Basic and acidic residues" evidence="1">
    <location>
        <begin position="57"/>
        <end position="112"/>
    </location>
</feature>
<sequence length="205" mass="22568">MIGTKWFVDDEVSNDMSSQCEFGVPVRRANETQSHVVGLALVRREPENRGMLGRNVGGREETVGERTGGEEADASEERKVNASGEQEAKASEEQKAGTRREQKEDADKKECEATGEQVVSVTKDQEDNATGEEEGDDAREQGEHAAGKLEENRRGGEWKNEAVEEGVGRDHGRTSPTEEQQRSKKQDPEPSHVPGGTWLSQVHAQ</sequence>
<feature type="region of interest" description="Disordered" evidence="1">
    <location>
        <begin position="40"/>
        <end position="205"/>
    </location>
</feature>
<evidence type="ECO:0000313" key="2">
    <source>
        <dbReference type="EMBL" id="KAJ1184268.1"/>
    </source>
</evidence>
<protein>
    <submittedName>
        <fullName evidence="2">Uncharacterized protein</fullName>
    </submittedName>
</protein>
<feature type="compositionally biased region" description="Acidic residues" evidence="1">
    <location>
        <begin position="127"/>
        <end position="137"/>
    </location>
</feature>